<keyword evidence="2" id="KW-1185">Reference proteome</keyword>
<dbReference type="Proteomes" id="UP000054538">
    <property type="component" value="Unassembled WGS sequence"/>
</dbReference>
<proteinExistence type="predicted"/>
<evidence type="ECO:0000313" key="1">
    <source>
        <dbReference type="EMBL" id="KIK91071.1"/>
    </source>
</evidence>
<evidence type="ECO:0000313" key="2">
    <source>
        <dbReference type="Proteomes" id="UP000054538"/>
    </source>
</evidence>
<dbReference type="AlphaFoldDB" id="A0A0D0DSG7"/>
<protein>
    <submittedName>
        <fullName evidence="1">Uncharacterized protein</fullName>
    </submittedName>
</protein>
<dbReference type="EMBL" id="KN825431">
    <property type="protein sequence ID" value="KIK91071.1"/>
    <property type="molecule type" value="Genomic_DNA"/>
</dbReference>
<organism evidence="1 2">
    <name type="scientific">Paxillus rubicundulus Ve08.2h10</name>
    <dbReference type="NCBI Taxonomy" id="930991"/>
    <lineage>
        <taxon>Eukaryota</taxon>
        <taxon>Fungi</taxon>
        <taxon>Dikarya</taxon>
        <taxon>Basidiomycota</taxon>
        <taxon>Agaricomycotina</taxon>
        <taxon>Agaricomycetes</taxon>
        <taxon>Agaricomycetidae</taxon>
        <taxon>Boletales</taxon>
        <taxon>Paxilineae</taxon>
        <taxon>Paxillaceae</taxon>
        <taxon>Paxillus</taxon>
    </lineage>
</organism>
<dbReference type="HOGENOM" id="CLU_170040_0_0_1"/>
<name>A0A0D0DSG7_9AGAM</name>
<accession>A0A0D0DSG7</accession>
<reference evidence="1 2" key="1">
    <citation type="submission" date="2014-04" db="EMBL/GenBank/DDBJ databases">
        <authorList>
            <consortium name="DOE Joint Genome Institute"/>
            <person name="Kuo A."/>
            <person name="Kohler A."/>
            <person name="Jargeat P."/>
            <person name="Nagy L.G."/>
            <person name="Floudas D."/>
            <person name="Copeland A."/>
            <person name="Barry K.W."/>
            <person name="Cichocki N."/>
            <person name="Veneault-Fourrey C."/>
            <person name="LaButti K."/>
            <person name="Lindquist E.A."/>
            <person name="Lipzen A."/>
            <person name="Lundell T."/>
            <person name="Morin E."/>
            <person name="Murat C."/>
            <person name="Sun H."/>
            <person name="Tunlid A."/>
            <person name="Henrissat B."/>
            <person name="Grigoriev I.V."/>
            <person name="Hibbett D.S."/>
            <person name="Martin F."/>
            <person name="Nordberg H.P."/>
            <person name="Cantor M.N."/>
            <person name="Hua S.X."/>
        </authorList>
    </citation>
    <scope>NUCLEOTIDE SEQUENCE [LARGE SCALE GENOMIC DNA]</scope>
    <source>
        <strain evidence="1 2">Ve08.2h10</strain>
    </source>
</reference>
<reference evidence="2" key="2">
    <citation type="submission" date="2015-01" db="EMBL/GenBank/DDBJ databases">
        <title>Evolutionary Origins and Diversification of the Mycorrhizal Mutualists.</title>
        <authorList>
            <consortium name="DOE Joint Genome Institute"/>
            <consortium name="Mycorrhizal Genomics Consortium"/>
            <person name="Kohler A."/>
            <person name="Kuo A."/>
            <person name="Nagy L.G."/>
            <person name="Floudas D."/>
            <person name="Copeland A."/>
            <person name="Barry K.W."/>
            <person name="Cichocki N."/>
            <person name="Veneault-Fourrey C."/>
            <person name="LaButti K."/>
            <person name="Lindquist E.A."/>
            <person name="Lipzen A."/>
            <person name="Lundell T."/>
            <person name="Morin E."/>
            <person name="Murat C."/>
            <person name="Riley R."/>
            <person name="Ohm R."/>
            <person name="Sun H."/>
            <person name="Tunlid A."/>
            <person name="Henrissat B."/>
            <person name="Grigoriev I.V."/>
            <person name="Hibbett D.S."/>
            <person name="Martin F."/>
        </authorList>
    </citation>
    <scope>NUCLEOTIDE SEQUENCE [LARGE SCALE GENOMIC DNA]</scope>
    <source>
        <strain evidence="2">Ve08.2h10</strain>
    </source>
</reference>
<dbReference type="InParanoid" id="A0A0D0DSG7"/>
<dbReference type="OrthoDB" id="2685032at2759"/>
<gene>
    <name evidence="1" type="ORF">PAXRUDRAFT_150337</name>
</gene>
<sequence length="107" mass="12159">MGPKPAIKATYNLSIFPASEFKKDVKKQKGSNMYFKLDDDEPYNTWKAQLLVKIDEKMSPTMLSFDNYNVSFTIPHVSPSPLAIVSGDNYNLLLKHMRKAKNTEATD</sequence>